<dbReference type="RefSeq" id="WP_387967203.1">
    <property type="nucleotide sequence ID" value="NZ_CP033325.1"/>
</dbReference>
<evidence type="ECO:0000256" key="1">
    <source>
        <dbReference type="SAM" id="MobiDB-lite"/>
    </source>
</evidence>
<dbReference type="Proteomes" id="UP001595955">
    <property type="component" value="Unassembled WGS sequence"/>
</dbReference>
<evidence type="ECO:0000313" key="4">
    <source>
        <dbReference type="Proteomes" id="UP001595955"/>
    </source>
</evidence>
<protein>
    <submittedName>
        <fullName evidence="3">DUF6998 domain-containing protein</fullName>
    </submittedName>
</protein>
<feature type="region of interest" description="Disordered" evidence="1">
    <location>
        <begin position="1"/>
        <end position="22"/>
    </location>
</feature>
<dbReference type="EMBL" id="JBHSGF010000005">
    <property type="protein sequence ID" value="MFC4555412.1"/>
    <property type="molecule type" value="Genomic_DNA"/>
</dbReference>
<name>A0ABV9D9S6_9MICO</name>
<dbReference type="InterPro" id="IPR054267">
    <property type="entry name" value="DUF6998"/>
</dbReference>
<accession>A0ABV9D9S6</accession>
<reference evidence="4" key="1">
    <citation type="journal article" date="2019" name="Int. J. Syst. Evol. Microbiol.">
        <title>The Global Catalogue of Microorganisms (GCM) 10K type strain sequencing project: providing services to taxonomists for standard genome sequencing and annotation.</title>
        <authorList>
            <consortium name="The Broad Institute Genomics Platform"/>
            <consortium name="The Broad Institute Genome Sequencing Center for Infectious Disease"/>
            <person name="Wu L."/>
            <person name="Ma J."/>
        </authorList>
    </citation>
    <scope>NUCLEOTIDE SEQUENCE [LARGE SCALE GENOMIC DNA]</scope>
    <source>
        <strain evidence="4">JCM 3369</strain>
    </source>
</reference>
<keyword evidence="4" id="KW-1185">Reference proteome</keyword>
<feature type="domain" description="DUF6998" evidence="2">
    <location>
        <begin position="56"/>
        <end position="96"/>
    </location>
</feature>
<gene>
    <name evidence="3" type="ORF">ACFO3F_09155</name>
</gene>
<proteinExistence type="predicted"/>
<dbReference type="Pfam" id="PF22522">
    <property type="entry name" value="DUF6998"/>
    <property type="match status" value="1"/>
</dbReference>
<evidence type="ECO:0000259" key="2">
    <source>
        <dbReference type="Pfam" id="PF22522"/>
    </source>
</evidence>
<comment type="caution">
    <text evidence="3">The sequence shown here is derived from an EMBL/GenBank/DDBJ whole genome shotgun (WGS) entry which is preliminary data.</text>
</comment>
<organism evidence="3 4">
    <name type="scientific">Georgenia faecalis</name>
    <dbReference type="NCBI Taxonomy" id="2483799"/>
    <lineage>
        <taxon>Bacteria</taxon>
        <taxon>Bacillati</taxon>
        <taxon>Actinomycetota</taxon>
        <taxon>Actinomycetes</taxon>
        <taxon>Micrococcales</taxon>
        <taxon>Bogoriellaceae</taxon>
        <taxon>Georgenia</taxon>
    </lineage>
</organism>
<sequence>MRYPPRRLPSSATKGRHDRTRHRHYRLSTRQILRLSASLLTELIARGVLRSRNAPVGDLAETLVARAYNGQLPGRSERSWDVRTSDGLRLQVKSRMVGPHTSGSQVYSVFRSWDFDACVFVQIDSHTYDVVHAAEVPAAGVQQVAGWSSHTNGARVRVNQHLVVLPGAKDVTALLRAALDTVDSADRPSVSLSPPVTPPAGAGACLCGCEQVPKPGRDFVVTHDRRAELR</sequence>
<evidence type="ECO:0000313" key="3">
    <source>
        <dbReference type="EMBL" id="MFC4555412.1"/>
    </source>
</evidence>